<organism evidence="1 2">
    <name type="scientific">Telmatospirillum siberiense</name>
    <dbReference type="NCBI Taxonomy" id="382514"/>
    <lineage>
        <taxon>Bacteria</taxon>
        <taxon>Pseudomonadati</taxon>
        <taxon>Pseudomonadota</taxon>
        <taxon>Alphaproteobacteria</taxon>
        <taxon>Rhodospirillales</taxon>
        <taxon>Rhodospirillaceae</taxon>
        <taxon>Telmatospirillum</taxon>
    </lineage>
</organism>
<keyword evidence="2" id="KW-1185">Reference proteome</keyword>
<dbReference type="GO" id="GO:0016787">
    <property type="term" value="F:hydrolase activity"/>
    <property type="evidence" value="ECO:0007669"/>
    <property type="project" value="UniProtKB-KW"/>
</dbReference>
<keyword evidence="1" id="KW-0378">Hydrolase</keyword>
<dbReference type="InterPro" id="IPR029058">
    <property type="entry name" value="AB_hydrolase_fold"/>
</dbReference>
<name>A0A2N3PTL5_9PROT</name>
<dbReference type="EMBL" id="PIUM01000017">
    <property type="protein sequence ID" value="PKU23739.1"/>
    <property type="molecule type" value="Genomic_DNA"/>
</dbReference>
<protein>
    <submittedName>
        <fullName evidence="1">Alpha/beta hydrolase</fullName>
    </submittedName>
</protein>
<proteinExistence type="predicted"/>
<dbReference type="RefSeq" id="WP_101251375.1">
    <property type="nucleotide sequence ID" value="NZ_PIUM01000017.1"/>
</dbReference>
<dbReference type="Gene3D" id="3.40.50.1820">
    <property type="entry name" value="alpha/beta hydrolase"/>
    <property type="match status" value="1"/>
</dbReference>
<sequence>MRRLPLSLLTVLALFGRIADVRADETLVRLPTRTEVTQGFLLEIPAQPKAAVLLFAGAAGYLGLDSADGRPRLANGNNFLVRSRHLFAQAGLIVATLDAPSDEEGGMDAAFRLSPEHAEDVAAVVAYLKKQAPVPVWLVGTSQGTLSATRTGARLGHEVDGVVLTSSISRPGGRQSYHGAVAPQGVLTLGLEDLSVPVLVVAHGQDACAVTPPDDAPRLLERLEHSPRKALRILQGGDPPRSGPCDALSAHGYLGIEPEAVQVITDFILGR</sequence>
<dbReference type="OrthoDB" id="7257695at2"/>
<gene>
    <name evidence="1" type="ORF">CWS72_14675</name>
</gene>
<evidence type="ECO:0000313" key="2">
    <source>
        <dbReference type="Proteomes" id="UP000233293"/>
    </source>
</evidence>
<dbReference type="AlphaFoldDB" id="A0A2N3PTL5"/>
<comment type="caution">
    <text evidence="1">The sequence shown here is derived from an EMBL/GenBank/DDBJ whole genome shotgun (WGS) entry which is preliminary data.</text>
</comment>
<reference evidence="2" key="1">
    <citation type="submission" date="2017-12" db="EMBL/GenBank/DDBJ databases">
        <title>Draft genome sequence of Telmatospirillum siberiense 26-4b1T, an acidotolerant peatland alphaproteobacterium potentially involved in sulfur cycling.</title>
        <authorList>
            <person name="Hausmann B."/>
            <person name="Pjevac P."/>
            <person name="Schreck K."/>
            <person name="Herbold C.W."/>
            <person name="Daims H."/>
            <person name="Wagner M."/>
            <person name="Pester M."/>
            <person name="Loy A."/>
        </authorList>
    </citation>
    <scope>NUCLEOTIDE SEQUENCE [LARGE SCALE GENOMIC DNA]</scope>
    <source>
        <strain evidence="2">26-4b1</strain>
    </source>
</reference>
<dbReference type="Proteomes" id="UP000233293">
    <property type="component" value="Unassembled WGS sequence"/>
</dbReference>
<evidence type="ECO:0000313" key="1">
    <source>
        <dbReference type="EMBL" id="PKU23739.1"/>
    </source>
</evidence>
<accession>A0A2N3PTL5</accession>
<dbReference type="SUPFAM" id="SSF53474">
    <property type="entry name" value="alpha/beta-Hydrolases"/>
    <property type="match status" value="1"/>
</dbReference>